<evidence type="ECO:0000313" key="3">
    <source>
        <dbReference type="Proteomes" id="UP000574769"/>
    </source>
</evidence>
<gene>
    <name evidence="2" type="ORF">GGQ96_000635</name>
</gene>
<keyword evidence="3" id="KW-1185">Reference proteome</keyword>
<proteinExistence type="predicted"/>
<name>A0A7W7AHU1_9SPHN</name>
<protein>
    <submittedName>
        <fullName evidence="2">Flp pilus assembly protein TadG</fullName>
    </submittedName>
</protein>
<dbReference type="AlphaFoldDB" id="A0A7W7AHU1"/>
<dbReference type="RefSeq" id="WP_184111439.1">
    <property type="nucleotide sequence ID" value="NZ_JACHNY010000001.1"/>
</dbReference>
<reference evidence="2 3" key="1">
    <citation type="submission" date="2020-08" db="EMBL/GenBank/DDBJ databases">
        <title>Genomic Encyclopedia of Type Strains, Phase IV (KMG-IV): sequencing the most valuable type-strain genomes for metagenomic binning, comparative biology and taxonomic classification.</title>
        <authorList>
            <person name="Goeker M."/>
        </authorList>
    </citation>
    <scope>NUCLEOTIDE SEQUENCE [LARGE SCALE GENOMIC DNA]</scope>
    <source>
        <strain evidence="2 3">DSM 15867</strain>
    </source>
</reference>
<comment type="caution">
    <text evidence="2">The sequence shown here is derived from an EMBL/GenBank/DDBJ whole genome shotgun (WGS) entry which is preliminary data.</text>
</comment>
<dbReference type="InterPro" id="IPR028087">
    <property type="entry name" value="Tad_N"/>
</dbReference>
<evidence type="ECO:0000313" key="2">
    <source>
        <dbReference type="EMBL" id="MBB4616529.1"/>
    </source>
</evidence>
<accession>A0A7W7AHU1</accession>
<dbReference type="Gene3D" id="3.40.50.410">
    <property type="entry name" value="von Willebrand factor, type A domain"/>
    <property type="match status" value="1"/>
</dbReference>
<dbReference type="EMBL" id="JACHNY010000001">
    <property type="protein sequence ID" value="MBB4616529.1"/>
    <property type="molecule type" value="Genomic_DNA"/>
</dbReference>
<organism evidence="2 3">
    <name type="scientific">Sphingomonas abaci</name>
    <dbReference type="NCBI Taxonomy" id="237611"/>
    <lineage>
        <taxon>Bacteria</taxon>
        <taxon>Pseudomonadati</taxon>
        <taxon>Pseudomonadota</taxon>
        <taxon>Alphaproteobacteria</taxon>
        <taxon>Sphingomonadales</taxon>
        <taxon>Sphingomonadaceae</taxon>
        <taxon>Sphingomonas</taxon>
    </lineage>
</organism>
<evidence type="ECO:0000259" key="1">
    <source>
        <dbReference type="Pfam" id="PF13400"/>
    </source>
</evidence>
<dbReference type="InterPro" id="IPR036465">
    <property type="entry name" value="vWFA_dom_sf"/>
</dbReference>
<dbReference type="Proteomes" id="UP000574769">
    <property type="component" value="Unassembled WGS sequence"/>
</dbReference>
<feature type="domain" description="Putative Flp pilus-assembly TadG-like N-terminal" evidence="1">
    <location>
        <begin position="13"/>
        <end position="57"/>
    </location>
</feature>
<dbReference type="Pfam" id="PF13400">
    <property type="entry name" value="Tad"/>
    <property type="match status" value="1"/>
</dbReference>
<sequence>MRTLSALTRCRRGAVLMIFALALPVLICAVGMSLDYANAMRIRTRLLAAADAAVLAATSRTLMDAPGSVAEQRARDVFRATAGLIPGLRLDPDAESDLAINVSDDHGNGQFRRATLSFSGESSNYFGGILGVRELAVTGSVGSQAKRAPDIDFYVMLDTSSSMALPTTSAGIRWMKSNTVRTDSVWNPDGCAFACHQTNPTNPKVVDKDGNKIDYYALAHNNGVELRIDAGQHAIADLLGDAQRESAVNGATYRFSIASFDRAANFRNVASLTDDYGLAKAGAAKLDIVAVNTNDSNWNTQTEHDDSLRQQLTLMPAMAGTGSGQTGDTPQAYLILITDGMRNESRNGQQMGKIIQDACTIMKGRRIKIAILYTTYQEEAIGYDDWSKNNAVALSPMLRPALQQCASGDLMFEVGTDGDISAALNALFQKVIATSRLTD</sequence>